<evidence type="ECO:0000313" key="2">
    <source>
        <dbReference type="Proteomes" id="UP001367508"/>
    </source>
</evidence>
<dbReference type="AlphaFoldDB" id="A0AAN9Q3C3"/>
<dbReference type="Proteomes" id="UP001367508">
    <property type="component" value="Unassembled WGS sequence"/>
</dbReference>
<organism evidence="1 2">
    <name type="scientific">Canavalia gladiata</name>
    <name type="common">Sword bean</name>
    <name type="synonym">Dolichos gladiatus</name>
    <dbReference type="NCBI Taxonomy" id="3824"/>
    <lineage>
        <taxon>Eukaryota</taxon>
        <taxon>Viridiplantae</taxon>
        <taxon>Streptophyta</taxon>
        <taxon>Embryophyta</taxon>
        <taxon>Tracheophyta</taxon>
        <taxon>Spermatophyta</taxon>
        <taxon>Magnoliopsida</taxon>
        <taxon>eudicotyledons</taxon>
        <taxon>Gunneridae</taxon>
        <taxon>Pentapetalae</taxon>
        <taxon>rosids</taxon>
        <taxon>fabids</taxon>
        <taxon>Fabales</taxon>
        <taxon>Fabaceae</taxon>
        <taxon>Papilionoideae</taxon>
        <taxon>50 kb inversion clade</taxon>
        <taxon>NPAAA clade</taxon>
        <taxon>indigoferoid/millettioid clade</taxon>
        <taxon>Phaseoleae</taxon>
        <taxon>Canavalia</taxon>
    </lineage>
</organism>
<protein>
    <submittedName>
        <fullName evidence="1">Uncharacterized protein</fullName>
    </submittedName>
</protein>
<comment type="caution">
    <text evidence="1">The sequence shown here is derived from an EMBL/GenBank/DDBJ whole genome shotgun (WGS) entry which is preliminary data.</text>
</comment>
<keyword evidence="2" id="KW-1185">Reference proteome</keyword>
<accession>A0AAN9Q3C3</accession>
<proteinExistence type="predicted"/>
<reference evidence="1 2" key="1">
    <citation type="submission" date="2024-01" db="EMBL/GenBank/DDBJ databases">
        <title>The genomes of 5 underutilized Papilionoideae crops provide insights into root nodulation and disease resistanc.</title>
        <authorList>
            <person name="Jiang F."/>
        </authorList>
    </citation>
    <scope>NUCLEOTIDE SEQUENCE [LARGE SCALE GENOMIC DNA]</scope>
    <source>
        <strain evidence="1">LVBAO_FW01</strain>
        <tissue evidence="1">Leaves</tissue>
    </source>
</reference>
<evidence type="ECO:0000313" key="1">
    <source>
        <dbReference type="EMBL" id="KAK7320811.1"/>
    </source>
</evidence>
<name>A0AAN9Q3C3_CANGL</name>
<dbReference type="EMBL" id="JAYMYQ010000007">
    <property type="protein sequence ID" value="KAK7320811.1"/>
    <property type="molecule type" value="Genomic_DNA"/>
</dbReference>
<sequence length="113" mass="12545">MTSKNIPMLVINVPGVCISISKELLSKPSPVIVVKCFKSEAHYYYLEKEMIEENESEGIESAASLVDDDGKPKRTGPFLYLYRNLLHAILSSPLIISQFPLASPSCAFFISSF</sequence>
<gene>
    <name evidence="1" type="ORF">VNO77_30637</name>
</gene>